<accession>A0A6J2KRT8</accession>
<comment type="subcellular location">
    <subcellularLocation>
        <location evidence="1">Lysosome</location>
    </subcellularLocation>
</comment>
<name>A0A6J2KRT8_BOMMA</name>
<comment type="subunit">
    <text evidence="3 10">Homodimer.</text>
</comment>
<keyword evidence="7" id="KW-0325">Glycoprotein</keyword>
<keyword evidence="9 10" id="KW-0326">Glycosidase</keyword>
<dbReference type="PROSITE" id="PS00512">
    <property type="entry name" value="ALPHA_GALACTOSIDASE"/>
    <property type="match status" value="1"/>
</dbReference>
<dbReference type="KEGG" id="bman:114253117"/>
<evidence type="ECO:0000256" key="2">
    <source>
        <dbReference type="ARBA" id="ARBA00009743"/>
    </source>
</evidence>
<feature type="domain" description="Alpha galactosidase A C-terminal" evidence="12">
    <location>
        <begin position="310"/>
        <end position="398"/>
    </location>
</feature>
<keyword evidence="4 10" id="KW-0378">Hydrolase</keyword>
<dbReference type="Pfam" id="PF17450">
    <property type="entry name" value="Melibiase_2_C"/>
    <property type="match status" value="1"/>
</dbReference>
<dbReference type="GeneID" id="114253117"/>
<dbReference type="GO" id="GO:0004557">
    <property type="term" value="F:alpha-galactosidase activity"/>
    <property type="evidence" value="ECO:0007669"/>
    <property type="project" value="TreeGrafter"/>
</dbReference>
<keyword evidence="5" id="KW-0443">Lipid metabolism</keyword>
<dbReference type="Gene3D" id="3.20.20.70">
    <property type="entry name" value="Aldolase class I"/>
    <property type="match status" value="1"/>
</dbReference>
<dbReference type="Gene3D" id="2.60.40.1180">
    <property type="entry name" value="Golgi alpha-mannosidase II"/>
    <property type="match status" value="1"/>
</dbReference>
<dbReference type="PANTHER" id="PTHR11452:SF66">
    <property type="entry name" value="ALPHA-GALACTOSIDASE"/>
    <property type="match status" value="1"/>
</dbReference>
<evidence type="ECO:0000256" key="7">
    <source>
        <dbReference type="ARBA" id="ARBA00023180"/>
    </source>
</evidence>
<keyword evidence="13" id="KW-1185">Reference proteome</keyword>
<gene>
    <name evidence="14" type="primary">LOC114253117</name>
</gene>
<evidence type="ECO:0000256" key="10">
    <source>
        <dbReference type="RuleBase" id="RU361168"/>
    </source>
</evidence>
<dbReference type="GO" id="GO:0005764">
    <property type="term" value="C:lysosome"/>
    <property type="evidence" value="ECO:0007669"/>
    <property type="project" value="UniProtKB-SubCell"/>
</dbReference>
<evidence type="ECO:0000256" key="6">
    <source>
        <dbReference type="ARBA" id="ARBA00023157"/>
    </source>
</evidence>
<dbReference type="OrthoDB" id="5795902at2759"/>
<dbReference type="GO" id="GO:0016020">
    <property type="term" value="C:membrane"/>
    <property type="evidence" value="ECO:0007669"/>
    <property type="project" value="GOC"/>
</dbReference>
<evidence type="ECO:0000256" key="3">
    <source>
        <dbReference type="ARBA" id="ARBA00011738"/>
    </source>
</evidence>
<dbReference type="InterPro" id="IPR017853">
    <property type="entry name" value="GH"/>
</dbReference>
<dbReference type="GO" id="GO:0016139">
    <property type="term" value="P:glycoside catabolic process"/>
    <property type="evidence" value="ECO:0007669"/>
    <property type="project" value="TreeGrafter"/>
</dbReference>
<dbReference type="SUPFAM" id="SSF51011">
    <property type="entry name" value="Glycosyl hydrolase domain"/>
    <property type="match status" value="1"/>
</dbReference>
<sequence length="428" mass="49233">MIRLILVFLTISHSYALNNGLAMTPPMGWLTWERFRCITDCEKYPNECISESLIKRTADLMVSEGYLDAGYEYLGIDDCWLEKTRDDKGRLVPDRKRFPNGMKAIADYIHSKGLKFGMYEDYGNLTCAGYPGVLGNEKIDINTFVEWEIDYLKLDGCYIDPIQMDKGYPDFGKLLNATGRSILYSCSWPAYQEEKKILPNYASIAEHCNLWRNYDDIEDSWASLTKIMAWFGDNQDRLAQHAGPGHWNDPDMLLIGNFGLSVDQAKVQMAVWAILAAPLLISTDLATIRPEFKQILLNRDIIAINQDKLGKQGLRVWKKMGSGSRSKLEIWKRELYDGSFAMAFVSYRDDGIPYAAKFTYYDMQLPQSEFEVQDLYKEEEIRSWDGTSDFEVRINPSGVKFYKFISKKSMPEILDITVKMIVKNQVCN</sequence>
<dbReference type="PANTHER" id="PTHR11452">
    <property type="entry name" value="ALPHA-GALACTOSIDASE/ALPHA-N-ACETYLGALACTOSAMINIDASE"/>
    <property type="match status" value="1"/>
</dbReference>
<evidence type="ECO:0000313" key="13">
    <source>
        <dbReference type="Proteomes" id="UP000504629"/>
    </source>
</evidence>
<dbReference type="InterPro" id="IPR002241">
    <property type="entry name" value="Glyco_hydro_27"/>
</dbReference>
<keyword evidence="11" id="KW-0732">Signal</keyword>
<evidence type="ECO:0000256" key="4">
    <source>
        <dbReference type="ARBA" id="ARBA00022801"/>
    </source>
</evidence>
<reference evidence="14" key="1">
    <citation type="submission" date="2025-08" db="UniProtKB">
        <authorList>
            <consortium name="RefSeq"/>
        </authorList>
    </citation>
    <scope>IDENTIFICATION</scope>
    <source>
        <tissue evidence="14">Silk gland</tissue>
    </source>
</reference>
<dbReference type="InterPro" id="IPR000111">
    <property type="entry name" value="Glyco_hydro_27/36_CS"/>
</dbReference>
<dbReference type="Pfam" id="PF16499">
    <property type="entry name" value="Melibiase_2"/>
    <property type="match status" value="1"/>
</dbReference>
<dbReference type="PRINTS" id="PR00740">
    <property type="entry name" value="GLHYDRLASE27"/>
</dbReference>
<dbReference type="GO" id="GO:0009311">
    <property type="term" value="P:oligosaccharide metabolic process"/>
    <property type="evidence" value="ECO:0007669"/>
    <property type="project" value="TreeGrafter"/>
</dbReference>
<comment type="similarity">
    <text evidence="2 10">Belongs to the glycosyl hydrolase 27 family.</text>
</comment>
<dbReference type="AlphaFoldDB" id="A0A6J2KRT8"/>
<keyword evidence="6 10" id="KW-1015">Disulfide bond</keyword>
<evidence type="ECO:0000256" key="11">
    <source>
        <dbReference type="SAM" id="SignalP"/>
    </source>
</evidence>
<dbReference type="FunFam" id="3.20.20.70:FF:000070">
    <property type="entry name" value="Alpha-galactosidase"/>
    <property type="match status" value="1"/>
</dbReference>
<dbReference type="InterPro" id="IPR013785">
    <property type="entry name" value="Aldolase_TIM"/>
</dbReference>
<feature type="signal peptide" evidence="11">
    <location>
        <begin position="1"/>
        <end position="16"/>
    </location>
</feature>
<evidence type="ECO:0000256" key="1">
    <source>
        <dbReference type="ARBA" id="ARBA00004371"/>
    </source>
</evidence>
<evidence type="ECO:0000256" key="8">
    <source>
        <dbReference type="ARBA" id="ARBA00023228"/>
    </source>
</evidence>
<dbReference type="RefSeq" id="XP_028043682.1">
    <property type="nucleotide sequence ID" value="XM_028187881.1"/>
</dbReference>
<dbReference type="SUPFAM" id="SSF51445">
    <property type="entry name" value="(Trans)glycosidases"/>
    <property type="match status" value="1"/>
</dbReference>
<keyword evidence="8" id="KW-0458">Lysosome</keyword>
<dbReference type="InterPro" id="IPR035373">
    <property type="entry name" value="Melibiase/NAGA_C"/>
</dbReference>
<dbReference type="EC" id="3.2.1.-" evidence="10"/>
<dbReference type="GO" id="GO:0019377">
    <property type="term" value="P:glycolipid catabolic process"/>
    <property type="evidence" value="ECO:0007669"/>
    <property type="project" value="UniProtKB-ARBA"/>
</dbReference>
<evidence type="ECO:0000256" key="5">
    <source>
        <dbReference type="ARBA" id="ARBA00023098"/>
    </source>
</evidence>
<evidence type="ECO:0000313" key="14">
    <source>
        <dbReference type="RefSeq" id="XP_028043682.1"/>
    </source>
</evidence>
<dbReference type="CDD" id="cd14792">
    <property type="entry name" value="GH27"/>
    <property type="match status" value="1"/>
</dbReference>
<proteinExistence type="inferred from homology"/>
<evidence type="ECO:0000259" key="12">
    <source>
        <dbReference type="Pfam" id="PF17450"/>
    </source>
</evidence>
<evidence type="ECO:0000256" key="9">
    <source>
        <dbReference type="ARBA" id="ARBA00023295"/>
    </source>
</evidence>
<protein>
    <recommendedName>
        <fullName evidence="10">Alpha-galactosidase</fullName>
        <ecNumber evidence="10">3.2.1.-</ecNumber>
    </recommendedName>
</protein>
<dbReference type="Proteomes" id="UP000504629">
    <property type="component" value="Unplaced"/>
</dbReference>
<feature type="chain" id="PRO_5026671643" description="Alpha-galactosidase" evidence="11">
    <location>
        <begin position="17"/>
        <end position="428"/>
    </location>
</feature>
<dbReference type="InterPro" id="IPR013780">
    <property type="entry name" value="Glyco_hydro_b"/>
</dbReference>
<organism evidence="13 14">
    <name type="scientific">Bombyx mandarina</name>
    <name type="common">Wild silk moth</name>
    <name type="synonym">Wild silkworm</name>
    <dbReference type="NCBI Taxonomy" id="7092"/>
    <lineage>
        <taxon>Eukaryota</taxon>
        <taxon>Metazoa</taxon>
        <taxon>Ecdysozoa</taxon>
        <taxon>Arthropoda</taxon>
        <taxon>Hexapoda</taxon>
        <taxon>Insecta</taxon>
        <taxon>Pterygota</taxon>
        <taxon>Neoptera</taxon>
        <taxon>Endopterygota</taxon>
        <taxon>Lepidoptera</taxon>
        <taxon>Glossata</taxon>
        <taxon>Ditrysia</taxon>
        <taxon>Bombycoidea</taxon>
        <taxon>Bombycidae</taxon>
        <taxon>Bombycinae</taxon>
        <taxon>Bombyx</taxon>
    </lineage>
</organism>